<feature type="chain" id="PRO_5042070542" description="Secreted protein" evidence="1">
    <location>
        <begin position="20"/>
        <end position="74"/>
    </location>
</feature>
<comment type="caution">
    <text evidence="2">The sequence shown here is derived from an EMBL/GenBank/DDBJ whole genome shotgun (WGS) entry which is preliminary data.</text>
</comment>
<gene>
    <name evidence="2" type="ORF">POJ06DRAFT_101618</name>
</gene>
<accession>A0AAD7QS29</accession>
<evidence type="ECO:0000313" key="2">
    <source>
        <dbReference type="EMBL" id="KAJ8100320.1"/>
    </source>
</evidence>
<reference evidence="2" key="1">
    <citation type="submission" date="2023-03" db="EMBL/GenBank/DDBJ databases">
        <title>Near-Complete genome sequence of Lipomyces tetrasporous NRRL Y-64009, an oleaginous yeast capable of growing on lignocellulosic hydrolysates.</title>
        <authorList>
            <consortium name="Lawrence Berkeley National Laboratory"/>
            <person name="Jagtap S.S."/>
            <person name="Liu J.-J."/>
            <person name="Walukiewicz H.E."/>
            <person name="Pangilinan J."/>
            <person name="Lipzen A."/>
            <person name="Ahrendt S."/>
            <person name="Koriabine M."/>
            <person name="Cobaugh K."/>
            <person name="Salamov A."/>
            <person name="Yoshinaga Y."/>
            <person name="Ng V."/>
            <person name="Daum C."/>
            <person name="Grigoriev I.V."/>
            <person name="Slininger P.J."/>
            <person name="Dien B.S."/>
            <person name="Jin Y.-S."/>
            <person name="Rao C.V."/>
        </authorList>
    </citation>
    <scope>NUCLEOTIDE SEQUENCE</scope>
    <source>
        <strain evidence="2">NRRL Y-64009</strain>
    </source>
</reference>
<evidence type="ECO:0000313" key="3">
    <source>
        <dbReference type="Proteomes" id="UP001217417"/>
    </source>
</evidence>
<sequence>MHYACFVLFFTFILLPVISISYCFIKYSSVEHTKPAQERLRPSLKTGRHHCPLTIHFTVSAIISQPVLFSAFKL</sequence>
<dbReference type="EMBL" id="JARPMG010000005">
    <property type="protein sequence ID" value="KAJ8100320.1"/>
    <property type="molecule type" value="Genomic_DNA"/>
</dbReference>
<evidence type="ECO:0000256" key="1">
    <source>
        <dbReference type="SAM" id="SignalP"/>
    </source>
</evidence>
<dbReference type="GeneID" id="80879085"/>
<dbReference type="AlphaFoldDB" id="A0AAD7QS29"/>
<keyword evidence="1" id="KW-0732">Signal</keyword>
<protein>
    <recommendedName>
        <fullName evidence="4">Secreted protein</fullName>
    </recommendedName>
</protein>
<keyword evidence="3" id="KW-1185">Reference proteome</keyword>
<organism evidence="2 3">
    <name type="scientific">Lipomyces tetrasporus</name>
    <dbReference type="NCBI Taxonomy" id="54092"/>
    <lineage>
        <taxon>Eukaryota</taxon>
        <taxon>Fungi</taxon>
        <taxon>Dikarya</taxon>
        <taxon>Ascomycota</taxon>
        <taxon>Saccharomycotina</taxon>
        <taxon>Lipomycetes</taxon>
        <taxon>Lipomycetales</taxon>
        <taxon>Lipomycetaceae</taxon>
        <taxon>Lipomyces</taxon>
    </lineage>
</organism>
<feature type="signal peptide" evidence="1">
    <location>
        <begin position="1"/>
        <end position="19"/>
    </location>
</feature>
<dbReference type="RefSeq" id="XP_056043770.1">
    <property type="nucleotide sequence ID" value="XM_056183919.1"/>
</dbReference>
<name>A0AAD7QS29_9ASCO</name>
<evidence type="ECO:0008006" key="4">
    <source>
        <dbReference type="Google" id="ProtNLM"/>
    </source>
</evidence>
<proteinExistence type="predicted"/>
<dbReference type="Proteomes" id="UP001217417">
    <property type="component" value="Unassembled WGS sequence"/>
</dbReference>